<keyword evidence="2" id="KW-1185">Reference proteome</keyword>
<protein>
    <recommendedName>
        <fullName evidence="3">Nuclear pore complex protein</fullName>
    </recommendedName>
</protein>
<reference evidence="1" key="1">
    <citation type="submission" date="2023-10" db="EMBL/GenBank/DDBJ databases">
        <authorList>
            <person name="Chen Y."/>
            <person name="Shah S."/>
            <person name="Dougan E. K."/>
            <person name="Thang M."/>
            <person name="Chan C."/>
        </authorList>
    </citation>
    <scope>NUCLEOTIDE SEQUENCE [LARGE SCALE GENOMIC DNA]</scope>
</reference>
<accession>A0ABN9SVR8</accession>
<dbReference type="Proteomes" id="UP001189429">
    <property type="component" value="Unassembled WGS sequence"/>
</dbReference>
<dbReference type="EMBL" id="CAUYUJ010013669">
    <property type="protein sequence ID" value="CAK0836578.1"/>
    <property type="molecule type" value="Genomic_DNA"/>
</dbReference>
<name>A0ABN9SVR8_9DINO</name>
<evidence type="ECO:0008006" key="3">
    <source>
        <dbReference type="Google" id="ProtNLM"/>
    </source>
</evidence>
<gene>
    <name evidence="1" type="ORF">PCOR1329_LOCUS33021</name>
</gene>
<evidence type="ECO:0000313" key="2">
    <source>
        <dbReference type="Proteomes" id="UP001189429"/>
    </source>
</evidence>
<evidence type="ECO:0000313" key="1">
    <source>
        <dbReference type="EMBL" id="CAK0836578.1"/>
    </source>
</evidence>
<sequence>MSTPARLWYPLGSGNLQIILSDNPKTKDIFARSRGFPRAEIMQYAAECKACGSPSLRVKACVAMAVVAADINQRWSQECSPEDRNFLGEAIEKAGNVTWPDFGVAMARGLWDRIAAKFIIIDHLVRYGSASDGQHKLATEYVRATAYEVLCSQFKAPWLGNGKEASFLHLHPAFKDNMSVQQTDEFTRTLVLSHTDPGSQLPASIRAFVDDASLSARSRADAFVSFLSQVRGMGPVVTVERPMEPGAKKSKTAKPEMVDLKPPETVNLELFLLDSVIRDFVNSRVAVKAEEGGRPAGSPSSSDDGANAEALADLSLLFEAVLLLSTGESLSMWGKLKLEKDTKIAKDAKRFLSMVGCAHVAKLLTSAAGGKRAFKYSEDEVGPLIAGAKLWAHDNRRAGYFSEQSSEKRAATDYCQTLRNYIKLDVCLEGDSMWKFFQALEEESGYMASCFSRLAPKGSSLRKAISEDISP</sequence>
<comment type="caution">
    <text evidence="1">The sequence shown here is derived from an EMBL/GenBank/DDBJ whole genome shotgun (WGS) entry which is preliminary data.</text>
</comment>
<organism evidence="1 2">
    <name type="scientific">Prorocentrum cordatum</name>
    <dbReference type="NCBI Taxonomy" id="2364126"/>
    <lineage>
        <taxon>Eukaryota</taxon>
        <taxon>Sar</taxon>
        <taxon>Alveolata</taxon>
        <taxon>Dinophyceae</taxon>
        <taxon>Prorocentrales</taxon>
        <taxon>Prorocentraceae</taxon>
        <taxon>Prorocentrum</taxon>
    </lineage>
</organism>
<proteinExistence type="predicted"/>